<dbReference type="InterPro" id="IPR015422">
    <property type="entry name" value="PyrdxlP-dep_Trfase_small"/>
</dbReference>
<evidence type="ECO:0000313" key="1">
    <source>
        <dbReference type="EMBL" id="EKC80985.1"/>
    </source>
</evidence>
<sequence>MARHARLLRPKFEQVISIFREELDGSGIASWTEPRGGYFLSFDTMPGCAARTVELCRRAGVKFTPAGSTWPYGRDPQD</sequence>
<dbReference type="InterPro" id="IPR024551">
    <property type="entry name" value="AspAT_Ic"/>
</dbReference>
<proteinExistence type="predicted"/>
<organism evidence="1">
    <name type="scientific">human gut metagenome</name>
    <dbReference type="NCBI Taxonomy" id="408170"/>
    <lineage>
        <taxon>unclassified sequences</taxon>
        <taxon>metagenomes</taxon>
        <taxon>organismal metagenomes</taxon>
    </lineage>
</organism>
<gene>
    <name evidence="1" type="ORF">LEA_00812</name>
</gene>
<name>K1URU1_9ZZZZ</name>
<accession>K1URU1</accession>
<dbReference type="Gene3D" id="3.90.1150.10">
    <property type="entry name" value="Aspartate Aminotransferase, domain 1"/>
    <property type="match status" value="1"/>
</dbReference>
<dbReference type="GO" id="GO:0004069">
    <property type="term" value="F:L-aspartate:2-oxoglutarate aminotransferase activity"/>
    <property type="evidence" value="ECO:0007669"/>
    <property type="project" value="InterPro"/>
</dbReference>
<reference evidence="1" key="1">
    <citation type="journal article" date="2013" name="Environ. Microbiol.">
        <title>Microbiota from the distal guts of lean and obese adolescents exhibit partial functional redundancy besides clear differences in community structure.</title>
        <authorList>
            <person name="Ferrer M."/>
            <person name="Ruiz A."/>
            <person name="Lanza F."/>
            <person name="Haange S.B."/>
            <person name="Oberbach A."/>
            <person name="Till H."/>
            <person name="Bargiela R."/>
            <person name="Campoy C."/>
            <person name="Segura M.T."/>
            <person name="Richter M."/>
            <person name="von Bergen M."/>
            <person name="Seifert J."/>
            <person name="Suarez A."/>
        </authorList>
    </citation>
    <scope>NUCLEOTIDE SEQUENCE</scope>
</reference>
<comment type="caution">
    <text evidence="1">The sequence shown here is derived from an EMBL/GenBank/DDBJ whole genome shotgun (WGS) entry which is preliminary data.</text>
</comment>
<keyword evidence="1" id="KW-0032">Aminotransferase</keyword>
<keyword evidence="1" id="KW-0808">Transferase</keyword>
<dbReference type="AlphaFoldDB" id="K1URU1"/>
<dbReference type="Pfam" id="PF12897">
    <property type="entry name" value="Asp_aminotransf"/>
    <property type="match status" value="1"/>
</dbReference>
<protein>
    <submittedName>
        <fullName evidence="1">Aspartate aminotransferase</fullName>
    </submittedName>
</protein>
<feature type="non-terminal residue" evidence="1">
    <location>
        <position position="78"/>
    </location>
</feature>
<dbReference type="EMBL" id="AJWY01000573">
    <property type="protein sequence ID" value="EKC80985.1"/>
    <property type="molecule type" value="Genomic_DNA"/>
</dbReference>